<dbReference type="Proteomes" id="UP000198224">
    <property type="component" value="Chromosome I"/>
</dbReference>
<name>A0A1C4WPV0_9ACTN</name>
<dbReference type="RefSeq" id="WP_157742469.1">
    <property type="nucleotide sequence ID" value="NZ_LT607409.1"/>
</dbReference>
<evidence type="ECO:0000313" key="2">
    <source>
        <dbReference type="EMBL" id="SCE97911.1"/>
    </source>
</evidence>
<dbReference type="AlphaFoldDB" id="A0A1C4WPV0"/>
<dbReference type="EMBL" id="LT607409">
    <property type="protein sequence ID" value="SCE97911.1"/>
    <property type="molecule type" value="Genomic_DNA"/>
</dbReference>
<feature type="chain" id="PRO_5008707102" evidence="1">
    <location>
        <begin position="31"/>
        <end position="264"/>
    </location>
</feature>
<keyword evidence="1" id="KW-0732">Signal</keyword>
<protein>
    <submittedName>
        <fullName evidence="2">Uncharacterized protein</fullName>
    </submittedName>
</protein>
<evidence type="ECO:0000256" key="1">
    <source>
        <dbReference type="SAM" id="SignalP"/>
    </source>
</evidence>
<proteinExistence type="predicted"/>
<organism evidence="2 3">
    <name type="scientific">Micromonospora chokoriensis</name>
    <dbReference type="NCBI Taxonomy" id="356851"/>
    <lineage>
        <taxon>Bacteria</taxon>
        <taxon>Bacillati</taxon>
        <taxon>Actinomycetota</taxon>
        <taxon>Actinomycetes</taxon>
        <taxon>Micromonosporales</taxon>
        <taxon>Micromonosporaceae</taxon>
        <taxon>Micromonospora</taxon>
    </lineage>
</organism>
<keyword evidence="3" id="KW-1185">Reference proteome</keyword>
<reference evidence="3" key="1">
    <citation type="submission" date="2016-06" db="EMBL/GenBank/DDBJ databases">
        <authorList>
            <person name="Varghese N."/>
            <person name="Submissions Spin"/>
        </authorList>
    </citation>
    <scope>NUCLEOTIDE SEQUENCE [LARGE SCALE GENOMIC DNA]</scope>
    <source>
        <strain evidence="3">DSM 45160</strain>
    </source>
</reference>
<accession>A0A1C4WPV0</accession>
<gene>
    <name evidence="2" type="ORF">GA0070612_2671</name>
</gene>
<feature type="signal peptide" evidence="1">
    <location>
        <begin position="1"/>
        <end position="30"/>
    </location>
</feature>
<evidence type="ECO:0000313" key="3">
    <source>
        <dbReference type="Proteomes" id="UP000198224"/>
    </source>
</evidence>
<sequence>MARVLSGRALLALLVVLPTLAVGNATPASAAGGAAPAVYDEEPVDRDVELAKLGYRNGVRVVFSRDELSGDWGLRQDGEMGRNAPLAYDDKQSMLQTYLSITPRSVPVPRVLLSEPPAGTPTPPELAYRTIVASPVVVDDLVAPTSSGMSTAATMTCWDLYWNSYNWAEFPGYPNPSSVWHPARTYYASDFGGMKMYAYSYLANCGGYARHRIYYKSFGDYYKHHDYEVAYAHWQAVKKGSVHRYRKVHYDGTWGDTRNGKYTG</sequence>